<evidence type="ECO:0000313" key="1">
    <source>
        <dbReference type="EMBL" id="KAK7919105.1"/>
    </source>
</evidence>
<accession>A0AAW0P8G9</accession>
<protein>
    <submittedName>
        <fullName evidence="1">Uncharacterized protein</fullName>
    </submittedName>
</protein>
<proteinExistence type="predicted"/>
<gene>
    <name evidence="1" type="ORF">WMY93_010389</name>
</gene>
<comment type="caution">
    <text evidence="1">The sequence shown here is derived from an EMBL/GenBank/DDBJ whole genome shotgun (WGS) entry which is preliminary data.</text>
</comment>
<evidence type="ECO:0000313" key="2">
    <source>
        <dbReference type="Proteomes" id="UP001460270"/>
    </source>
</evidence>
<reference evidence="2" key="1">
    <citation type="submission" date="2024-04" db="EMBL/GenBank/DDBJ databases">
        <title>Salinicola lusitanus LLJ914,a marine bacterium isolated from the Okinawa Trough.</title>
        <authorList>
            <person name="Li J."/>
        </authorList>
    </citation>
    <scope>NUCLEOTIDE SEQUENCE [LARGE SCALE GENOMIC DNA]</scope>
</reference>
<dbReference type="EMBL" id="JBBPFD010000007">
    <property type="protein sequence ID" value="KAK7919105.1"/>
    <property type="molecule type" value="Genomic_DNA"/>
</dbReference>
<organism evidence="1 2">
    <name type="scientific">Mugilogobius chulae</name>
    <name type="common">yellowstripe goby</name>
    <dbReference type="NCBI Taxonomy" id="88201"/>
    <lineage>
        <taxon>Eukaryota</taxon>
        <taxon>Metazoa</taxon>
        <taxon>Chordata</taxon>
        <taxon>Craniata</taxon>
        <taxon>Vertebrata</taxon>
        <taxon>Euteleostomi</taxon>
        <taxon>Actinopterygii</taxon>
        <taxon>Neopterygii</taxon>
        <taxon>Teleostei</taxon>
        <taxon>Neoteleostei</taxon>
        <taxon>Acanthomorphata</taxon>
        <taxon>Gobiaria</taxon>
        <taxon>Gobiiformes</taxon>
        <taxon>Gobioidei</taxon>
        <taxon>Gobiidae</taxon>
        <taxon>Gobionellinae</taxon>
        <taxon>Mugilogobius</taxon>
    </lineage>
</organism>
<dbReference type="AlphaFoldDB" id="A0AAW0P8G9"/>
<sequence length="100" mass="10240">MEGCSQSPSQQSAQCAARGALVYLGPSEDGAPQIASTAAPLTRLTRGHLSRERSIMGKEQDLLVAVKSGDLLLAHKLLAKVKGNKASLAALCSGVILGVA</sequence>
<name>A0AAW0P8G9_9GOBI</name>
<keyword evidence="2" id="KW-1185">Reference proteome</keyword>
<dbReference type="Proteomes" id="UP001460270">
    <property type="component" value="Unassembled WGS sequence"/>
</dbReference>